<evidence type="ECO:0000256" key="2">
    <source>
        <dbReference type="ARBA" id="ARBA00022803"/>
    </source>
</evidence>
<dbReference type="InterPro" id="IPR011990">
    <property type="entry name" value="TPR-like_helical_dom_sf"/>
</dbReference>
<dbReference type="Gene3D" id="1.25.40.10">
    <property type="entry name" value="Tetratricopeptide repeat domain"/>
    <property type="match status" value="3"/>
</dbReference>
<accession>A0A7N6B0T8</accession>
<evidence type="ECO:0000256" key="4">
    <source>
        <dbReference type="PROSITE-ProRule" id="PRU00339"/>
    </source>
</evidence>
<dbReference type="Ensembl" id="ENSATET00000063556.2">
    <property type="protein sequence ID" value="ENSATEP00000056239.2"/>
    <property type="gene ID" value="ENSATEG00000031447.1"/>
</dbReference>
<reference evidence="5" key="3">
    <citation type="submission" date="2025-09" db="UniProtKB">
        <authorList>
            <consortium name="Ensembl"/>
        </authorList>
    </citation>
    <scope>IDENTIFICATION</scope>
</reference>
<keyword evidence="1" id="KW-0677">Repeat</keyword>
<dbReference type="Proteomes" id="UP000265040">
    <property type="component" value="Chromosome 19"/>
</dbReference>
<dbReference type="Pfam" id="PF13181">
    <property type="entry name" value="TPR_8"/>
    <property type="match status" value="1"/>
</dbReference>
<evidence type="ECO:0000256" key="1">
    <source>
        <dbReference type="ARBA" id="ARBA00022737"/>
    </source>
</evidence>
<dbReference type="PANTHER" id="PTHR10271:SF29">
    <property type="entry name" value="INTERFERON-INDUCED PROTEIN WITH TETRATRICOPEPTIDE REPEATS-RELATED"/>
    <property type="match status" value="1"/>
</dbReference>
<sequence>MTDTGKDLLSMLQQLQSRFTWELKKEDLKLDDLSKQLQHDIDVELGEPGTVAHYYRFLAYVRYLQGWPKKAETLLSQSEQKTIECYGEDSELRLIVTYGDLAWLKYHRGLYTQSQSYYKRVQDILVKYPVDSSTDLHPEVYGEKAWTYLKLSKSYYSKAIDCFRRALELQPDKYEWNKGYAIALYRTEEVLSISQQTQTITEESPATKQLRLALEINPDDAILLSMLALMLLYYQKPQEAEGLVERALEIGPDDSQVIRYVAKYLRKQDHLDTSIRLLKTILEKNSQSAFIHHQLALCYKEKKDKLLKLRPKPEREVQHWRRLCISHLEEALRLKSTLNHTKAMLVLGYAEEYDIGRAREMFTEVLEKVEQEPDNIRQFIYRCCAEFCHYHILQRDRAVTYYTKGLQISATTSEGKRCMRKLELIAGQRLQDNHRDAAAHGILGAVAKAKGELKRAVENYENALENDTNNDGYLSALGELLQELKLYDDHRGS</sequence>
<evidence type="ECO:0000313" key="6">
    <source>
        <dbReference type="Proteomes" id="UP000265040"/>
    </source>
</evidence>
<dbReference type="GO" id="GO:0051607">
    <property type="term" value="P:defense response to virus"/>
    <property type="evidence" value="ECO:0007669"/>
    <property type="project" value="TreeGrafter"/>
</dbReference>
<dbReference type="PROSITE" id="PS50005">
    <property type="entry name" value="TPR"/>
    <property type="match status" value="1"/>
</dbReference>
<organism evidence="5 6">
    <name type="scientific">Anabas testudineus</name>
    <name type="common">Climbing perch</name>
    <name type="synonym">Anthias testudineus</name>
    <dbReference type="NCBI Taxonomy" id="64144"/>
    <lineage>
        <taxon>Eukaryota</taxon>
        <taxon>Metazoa</taxon>
        <taxon>Chordata</taxon>
        <taxon>Craniata</taxon>
        <taxon>Vertebrata</taxon>
        <taxon>Euteleostomi</taxon>
        <taxon>Actinopterygii</taxon>
        <taxon>Neopterygii</taxon>
        <taxon>Teleostei</taxon>
        <taxon>Neoteleostei</taxon>
        <taxon>Acanthomorphata</taxon>
        <taxon>Anabantaria</taxon>
        <taxon>Anabantiformes</taxon>
        <taxon>Anabantoidei</taxon>
        <taxon>Anabantidae</taxon>
        <taxon>Anabas</taxon>
    </lineage>
</organism>
<dbReference type="GeneTree" id="ENSGT00950000182946"/>
<evidence type="ECO:0000313" key="5">
    <source>
        <dbReference type="Ensembl" id="ENSATEP00000056239.2"/>
    </source>
</evidence>
<dbReference type="RefSeq" id="XP_026206609.1">
    <property type="nucleotide sequence ID" value="XM_026350824.1"/>
</dbReference>
<dbReference type="GeneID" id="113156022"/>
<name>A0A7N6B0T8_ANATE</name>
<keyword evidence="6" id="KW-1185">Reference proteome</keyword>
<keyword evidence="2 4" id="KW-0802">TPR repeat</keyword>
<reference evidence="5" key="1">
    <citation type="submission" date="2021-04" db="EMBL/GenBank/DDBJ databases">
        <authorList>
            <consortium name="Wellcome Sanger Institute Data Sharing"/>
        </authorList>
    </citation>
    <scope>NUCLEOTIDE SEQUENCE [LARGE SCALE GENOMIC DNA]</scope>
</reference>
<dbReference type="InterPro" id="IPR019734">
    <property type="entry name" value="TPR_rpt"/>
</dbReference>
<dbReference type="SMART" id="SM00028">
    <property type="entry name" value="TPR"/>
    <property type="match status" value="4"/>
</dbReference>
<dbReference type="SUPFAM" id="SSF48452">
    <property type="entry name" value="TPR-like"/>
    <property type="match status" value="1"/>
</dbReference>
<dbReference type="FunFam" id="1.25.40.10:FF:000032">
    <property type="entry name" value="Interferon-induced protein with tetratricopeptide repeats 5"/>
    <property type="match status" value="1"/>
</dbReference>
<dbReference type="GO" id="GO:0005829">
    <property type="term" value="C:cytosol"/>
    <property type="evidence" value="ECO:0007669"/>
    <property type="project" value="TreeGrafter"/>
</dbReference>
<feature type="repeat" description="TPR" evidence="4">
    <location>
        <begin position="437"/>
        <end position="470"/>
    </location>
</feature>
<proteinExistence type="inferred from homology"/>
<comment type="similarity">
    <text evidence="3">Belongs to the IFIT family.</text>
</comment>
<dbReference type="AlphaFoldDB" id="A0A7N6B0T8"/>
<dbReference type="PANTHER" id="PTHR10271">
    <property type="entry name" value="INTERFERON-INDUCED PROTEIN WITH TETRATRICOPEPTIDE REPEATS"/>
    <property type="match status" value="1"/>
</dbReference>
<reference evidence="5" key="2">
    <citation type="submission" date="2025-08" db="UniProtKB">
        <authorList>
            <consortium name="Ensembl"/>
        </authorList>
    </citation>
    <scope>IDENTIFICATION</scope>
</reference>
<evidence type="ECO:0000256" key="3">
    <source>
        <dbReference type="ARBA" id="ARBA00038336"/>
    </source>
</evidence>
<protein>
    <submittedName>
        <fullName evidence="5">Uncharacterized protein</fullName>
    </submittedName>
</protein>